<sequence length="95" mass="11126">MLINLDKARHAALHLGRDLPTDKLLWKGTYHKDYTKSTRNFLSMTMHDAYQVGSRWEDKPGYKQRETCARCTSSSSNINCFRVIGMYRHAMTHFN</sequence>
<name>A0A9P7VNM9_9AGAR</name>
<proteinExistence type="predicted"/>
<dbReference type="OrthoDB" id="3031569at2759"/>
<comment type="caution">
    <text evidence="1">The sequence shown here is derived from an EMBL/GenBank/DDBJ whole genome shotgun (WGS) entry which is preliminary data.</text>
</comment>
<organism evidence="1 2">
    <name type="scientific">Guyanagaster necrorhizus</name>
    <dbReference type="NCBI Taxonomy" id="856835"/>
    <lineage>
        <taxon>Eukaryota</taxon>
        <taxon>Fungi</taxon>
        <taxon>Dikarya</taxon>
        <taxon>Basidiomycota</taxon>
        <taxon>Agaricomycotina</taxon>
        <taxon>Agaricomycetes</taxon>
        <taxon>Agaricomycetidae</taxon>
        <taxon>Agaricales</taxon>
        <taxon>Marasmiineae</taxon>
        <taxon>Physalacriaceae</taxon>
        <taxon>Guyanagaster</taxon>
    </lineage>
</organism>
<evidence type="ECO:0000313" key="2">
    <source>
        <dbReference type="Proteomes" id="UP000812287"/>
    </source>
</evidence>
<dbReference type="EMBL" id="MU250542">
    <property type="protein sequence ID" value="KAG7443957.1"/>
    <property type="molecule type" value="Genomic_DNA"/>
</dbReference>
<evidence type="ECO:0000313" key="1">
    <source>
        <dbReference type="EMBL" id="KAG7443957.1"/>
    </source>
</evidence>
<protein>
    <submittedName>
        <fullName evidence="1">Uncharacterized protein</fullName>
    </submittedName>
</protein>
<dbReference type="AlphaFoldDB" id="A0A9P7VNM9"/>
<gene>
    <name evidence="1" type="ORF">BT62DRAFT_306137</name>
</gene>
<accession>A0A9P7VNM9</accession>
<reference evidence="1" key="1">
    <citation type="submission" date="2020-11" db="EMBL/GenBank/DDBJ databases">
        <title>Adaptations for nitrogen fixation in a non-lichenized fungal sporocarp promotes dispersal by wood-feeding termites.</title>
        <authorList>
            <consortium name="DOE Joint Genome Institute"/>
            <person name="Koch R.A."/>
            <person name="Yoon G."/>
            <person name="Arayal U."/>
            <person name="Lail K."/>
            <person name="Amirebrahimi M."/>
            <person name="Labutti K."/>
            <person name="Lipzen A."/>
            <person name="Riley R."/>
            <person name="Barry K."/>
            <person name="Henrissat B."/>
            <person name="Grigoriev I.V."/>
            <person name="Herr J.R."/>
            <person name="Aime M.C."/>
        </authorList>
    </citation>
    <scope>NUCLEOTIDE SEQUENCE</scope>
    <source>
        <strain evidence="1">MCA 3950</strain>
    </source>
</reference>
<dbReference type="RefSeq" id="XP_043037457.1">
    <property type="nucleotide sequence ID" value="XM_043180448.1"/>
</dbReference>
<keyword evidence="2" id="KW-1185">Reference proteome</keyword>
<dbReference type="Proteomes" id="UP000812287">
    <property type="component" value="Unassembled WGS sequence"/>
</dbReference>
<dbReference type="GeneID" id="66102744"/>